<gene>
    <name evidence="6" type="ORF">GGR05_000375</name>
</gene>
<keyword evidence="3 6" id="KW-0238">DNA-binding</keyword>
<comment type="caution">
    <text evidence="6">The sequence shown here is derived from an EMBL/GenBank/DDBJ whole genome shotgun (WGS) entry which is preliminary data.</text>
</comment>
<dbReference type="Proteomes" id="UP000531216">
    <property type="component" value="Unassembled WGS sequence"/>
</dbReference>
<evidence type="ECO:0000256" key="4">
    <source>
        <dbReference type="ARBA" id="ARBA00023163"/>
    </source>
</evidence>
<dbReference type="InterPro" id="IPR007324">
    <property type="entry name" value="Sugar-bd_dom_put"/>
</dbReference>
<dbReference type="PANTHER" id="PTHR34294:SF1">
    <property type="entry name" value="TRANSCRIPTIONAL REGULATOR LSRR"/>
    <property type="match status" value="1"/>
</dbReference>
<proteinExistence type="inferred from homology"/>
<dbReference type="InterPro" id="IPR051054">
    <property type="entry name" value="SorC_transcr_regulators"/>
</dbReference>
<evidence type="ECO:0000256" key="3">
    <source>
        <dbReference type="ARBA" id="ARBA00023125"/>
    </source>
</evidence>
<keyword evidence="2" id="KW-0805">Transcription regulation</keyword>
<evidence type="ECO:0000256" key="2">
    <source>
        <dbReference type="ARBA" id="ARBA00023015"/>
    </source>
</evidence>
<accession>A0A7W6BLN3</accession>
<dbReference type="PANTHER" id="PTHR34294">
    <property type="entry name" value="TRANSCRIPTIONAL REGULATOR-RELATED"/>
    <property type="match status" value="1"/>
</dbReference>
<name>A0A7W6BLN3_9HYPH</name>
<dbReference type="GO" id="GO:0030246">
    <property type="term" value="F:carbohydrate binding"/>
    <property type="evidence" value="ECO:0007669"/>
    <property type="project" value="InterPro"/>
</dbReference>
<evidence type="ECO:0000259" key="5">
    <source>
        <dbReference type="Pfam" id="PF04198"/>
    </source>
</evidence>
<protein>
    <submittedName>
        <fullName evidence="6">DNA-binding transcriptional regulator LsrR (DeoR family)</fullName>
    </submittedName>
</protein>
<feature type="domain" description="Sugar-binding" evidence="5">
    <location>
        <begin position="64"/>
        <end position="316"/>
    </location>
</feature>
<dbReference type="SUPFAM" id="SSF100950">
    <property type="entry name" value="NagB/RpiA/CoA transferase-like"/>
    <property type="match status" value="1"/>
</dbReference>
<dbReference type="AlphaFoldDB" id="A0A7W6BLN3"/>
<keyword evidence="7" id="KW-1185">Reference proteome</keyword>
<keyword evidence="4" id="KW-0804">Transcription</keyword>
<evidence type="ECO:0000256" key="1">
    <source>
        <dbReference type="ARBA" id="ARBA00010466"/>
    </source>
</evidence>
<evidence type="ECO:0000313" key="7">
    <source>
        <dbReference type="Proteomes" id="UP000531216"/>
    </source>
</evidence>
<dbReference type="InterPro" id="IPR037171">
    <property type="entry name" value="NagB/RpiA_transferase-like"/>
</dbReference>
<comment type="similarity">
    <text evidence="1">Belongs to the SorC transcriptional regulatory family.</text>
</comment>
<dbReference type="Gene3D" id="3.40.50.1360">
    <property type="match status" value="1"/>
</dbReference>
<dbReference type="Gene3D" id="1.10.10.10">
    <property type="entry name" value="Winged helix-like DNA-binding domain superfamily/Winged helix DNA-binding domain"/>
    <property type="match status" value="1"/>
</dbReference>
<organism evidence="6 7">
    <name type="scientific">Aureimonas phyllosphaerae</name>
    <dbReference type="NCBI Taxonomy" id="1166078"/>
    <lineage>
        <taxon>Bacteria</taxon>
        <taxon>Pseudomonadati</taxon>
        <taxon>Pseudomonadota</taxon>
        <taxon>Alphaproteobacteria</taxon>
        <taxon>Hyphomicrobiales</taxon>
        <taxon>Aurantimonadaceae</taxon>
        <taxon>Aureimonas</taxon>
    </lineage>
</organism>
<dbReference type="EMBL" id="JACIDO010000001">
    <property type="protein sequence ID" value="MBB3934264.1"/>
    <property type="molecule type" value="Genomic_DNA"/>
</dbReference>
<dbReference type="Pfam" id="PF04198">
    <property type="entry name" value="Sugar-bind"/>
    <property type="match status" value="1"/>
</dbReference>
<evidence type="ECO:0000313" key="6">
    <source>
        <dbReference type="EMBL" id="MBB3934264.1"/>
    </source>
</evidence>
<reference evidence="6 7" key="1">
    <citation type="submission" date="2020-08" db="EMBL/GenBank/DDBJ databases">
        <title>Genomic Encyclopedia of Type Strains, Phase IV (KMG-IV): sequencing the most valuable type-strain genomes for metagenomic binning, comparative biology and taxonomic classification.</title>
        <authorList>
            <person name="Goeker M."/>
        </authorList>
    </citation>
    <scope>NUCLEOTIDE SEQUENCE [LARGE SCALE GENOMIC DNA]</scope>
    <source>
        <strain evidence="6 7">DSM 25024</strain>
    </source>
</reference>
<dbReference type="GO" id="GO:0003677">
    <property type="term" value="F:DNA binding"/>
    <property type="evidence" value="ECO:0007669"/>
    <property type="project" value="UniProtKB-KW"/>
</dbReference>
<sequence>MRTSTKRDSDESLAIRAAWLHYAAGMTQGEVAQKLGVSSTKAHRLIAWAYQNGAVKVSVVGGVAECVALEDAIRDAFGLAHCEVVPDLHEEDGMPLRALGGAGASFLEREIESAEGGVLGIGFGRTLAAAVTAMTPTGSGAMRFVSLMGGLTRNFAANPHDVIHRLAERTGALAYVMPIPFVANSPADLDVLLSQRGVDEIFRLACHADLMLMGIGTAQLDAQLVGSGMILPDEIDEVRRSGGVGEMLGHFLDEDGAPVETPLSGRTVSPALDDIRGRRAVAVAGGPGKVAAIRAVLRSGVLTGLITDERTARALMRDQGGRVAG</sequence>
<dbReference type="InterPro" id="IPR036388">
    <property type="entry name" value="WH-like_DNA-bd_sf"/>
</dbReference>